<keyword evidence="1" id="KW-0678">Repressor</keyword>
<evidence type="ECO:0000256" key="6">
    <source>
        <dbReference type="SAM" id="MobiDB-lite"/>
    </source>
</evidence>
<feature type="domain" description="HTH tetR-type" evidence="7">
    <location>
        <begin position="27"/>
        <end position="87"/>
    </location>
</feature>
<evidence type="ECO:0000313" key="8">
    <source>
        <dbReference type="EMBL" id="NDK89622.1"/>
    </source>
</evidence>
<dbReference type="Proteomes" id="UP000466307">
    <property type="component" value="Unassembled WGS sequence"/>
</dbReference>
<dbReference type="PROSITE" id="PS50977">
    <property type="entry name" value="HTH_TETR_2"/>
    <property type="match status" value="1"/>
</dbReference>
<evidence type="ECO:0000256" key="2">
    <source>
        <dbReference type="ARBA" id="ARBA00023015"/>
    </source>
</evidence>
<evidence type="ECO:0000259" key="7">
    <source>
        <dbReference type="PROSITE" id="PS50977"/>
    </source>
</evidence>
<keyword evidence="3 5" id="KW-0238">DNA-binding</keyword>
<keyword evidence="9" id="KW-1185">Reference proteome</keyword>
<keyword evidence="4" id="KW-0804">Transcription</keyword>
<comment type="caution">
    <text evidence="8">The sequence shown here is derived from an EMBL/GenBank/DDBJ whole genome shotgun (WGS) entry which is preliminary data.</text>
</comment>
<dbReference type="InterPro" id="IPR003012">
    <property type="entry name" value="Tet_transcr_reg_TetR"/>
</dbReference>
<proteinExistence type="predicted"/>
<dbReference type="PRINTS" id="PR00400">
    <property type="entry name" value="TETREPRESSOR"/>
</dbReference>
<organism evidence="8 9">
    <name type="scientific">Gordonia desulfuricans</name>
    <dbReference type="NCBI Taxonomy" id="89051"/>
    <lineage>
        <taxon>Bacteria</taxon>
        <taxon>Bacillati</taxon>
        <taxon>Actinomycetota</taxon>
        <taxon>Actinomycetes</taxon>
        <taxon>Mycobacteriales</taxon>
        <taxon>Gordoniaceae</taxon>
        <taxon>Gordonia</taxon>
    </lineage>
</organism>
<feature type="DNA-binding region" description="H-T-H motif" evidence="5">
    <location>
        <begin position="50"/>
        <end position="69"/>
    </location>
</feature>
<dbReference type="Pfam" id="PF02909">
    <property type="entry name" value="TetR_C_1"/>
    <property type="match status" value="1"/>
</dbReference>
<evidence type="ECO:0000256" key="1">
    <source>
        <dbReference type="ARBA" id="ARBA00022491"/>
    </source>
</evidence>
<dbReference type="InterPro" id="IPR050109">
    <property type="entry name" value="HTH-type_TetR-like_transc_reg"/>
</dbReference>
<dbReference type="Pfam" id="PF00440">
    <property type="entry name" value="TetR_N"/>
    <property type="match status" value="1"/>
</dbReference>
<evidence type="ECO:0000256" key="4">
    <source>
        <dbReference type="ARBA" id="ARBA00023163"/>
    </source>
</evidence>
<dbReference type="GO" id="GO:0000976">
    <property type="term" value="F:transcription cis-regulatory region binding"/>
    <property type="evidence" value="ECO:0007669"/>
    <property type="project" value="TreeGrafter"/>
</dbReference>
<dbReference type="PRINTS" id="PR00455">
    <property type="entry name" value="HTHTETR"/>
</dbReference>
<name>A0A7K3LMZ9_9ACTN</name>
<protein>
    <submittedName>
        <fullName evidence="8">TetR/AcrR family transcriptional regulator</fullName>
    </submittedName>
</protein>
<evidence type="ECO:0000256" key="5">
    <source>
        <dbReference type="PROSITE-ProRule" id="PRU00335"/>
    </source>
</evidence>
<dbReference type="Gene3D" id="1.10.10.60">
    <property type="entry name" value="Homeodomain-like"/>
    <property type="match status" value="1"/>
</dbReference>
<dbReference type="GO" id="GO:0003700">
    <property type="term" value="F:DNA-binding transcription factor activity"/>
    <property type="evidence" value="ECO:0007669"/>
    <property type="project" value="TreeGrafter"/>
</dbReference>
<gene>
    <name evidence="8" type="ORF">GYA93_08535</name>
</gene>
<sequence>MNVDRPDGTPAAPTRPRRGRPRKSEVGLNRERILEATAGLINDGGTDKLTMRAISLVLGVDAMSLYRHFANKDELLDGVALRFLDALPWPTPTGDLTTDIRELSLGFRQAAAAEPQVAVLLLTRQLGSMTGLALTDSALGVLRAAGFTPDDAVHGFRSVFAFLVGTVLRESSVGPTFADKDFADQNYRIENRGGLVDRRDELLSAGLHNVAESASSLAALDHDREFEFGLDVLIGGLERYLATTRGEDS</sequence>
<dbReference type="SUPFAM" id="SSF48498">
    <property type="entry name" value="Tetracyclin repressor-like, C-terminal domain"/>
    <property type="match status" value="1"/>
</dbReference>
<dbReference type="GO" id="GO:0046677">
    <property type="term" value="P:response to antibiotic"/>
    <property type="evidence" value="ECO:0007669"/>
    <property type="project" value="InterPro"/>
</dbReference>
<dbReference type="AlphaFoldDB" id="A0A7K3LMZ9"/>
<dbReference type="SUPFAM" id="SSF46689">
    <property type="entry name" value="Homeodomain-like"/>
    <property type="match status" value="1"/>
</dbReference>
<dbReference type="InterPro" id="IPR036271">
    <property type="entry name" value="Tet_transcr_reg_TetR-rel_C_sf"/>
</dbReference>
<feature type="region of interest" description="Disordered" evidence="6">
    <location>
        <begin position="1"/>
        <end position="25"/>
    </location>
</feature>
<dbReference type="EMBL" id="JAADZU010000020">
    <property type="protein sequence ID" value="NDK89622.1"/>
    <property type="molecule type" value="Genomic_DNA"/>
</dbReference>
<dbReference type="Gene3D" id="1.10.357.10">
    <property type="entry name" value="Tetracycline Repressor, domain 2"/>
    <property type="match status" value="1"/>
</dbReference>
<dbReference type="PANTHER" id="PTHR30055:SF151">
    <property type="entry name" value="TRANSCRIPTIONAL REGULATORY PROTEIN"/>
    <property type="match status" value="1"/>
</dbReference>
<keyword evidence="2" id="KW-0805">Transcription regulation</keyword>
<accession>A0A7K3LMZ9</accession>
<dbReference type="RefSeq" id="WP_059037209.1">
    <property type="nucleotide sequence ID" value="NZ_JAADZU010000020.1"/>
</dbReference>
<dbReference type="PANTHER" id="PTHR30055">
    <property type="entry name" value="HTH-TYPE TRANSCRIPTIONAL REGULATOR RUTR"/>
    <property type="match status" value="1"/>
</dbReference>
<evidence type="ECO:0000256" key="3">
    <source>
        <dbReference type="ARBA" id="ARBA00023125"/>
    </source>
</evidence>
<dbReference type="InterPro" id="IPR001647">
    <property type="entry name" value="HTH_TetR"/>
</dbReference>
<dbReference type="InterPro" id="IPR004111">
    <property type="entry name" value="Repressor_TetR_C"/>
</dbReference>
<evidence type="ECO:0000313" key="9">
    <source>
        <dbReference type="Proteomes" id="UP000466307"/>
    </source>
</evidence>
<dbReference type="GO" id="GO:0045892">
    <property type="term" value="P:negative regulation of DNA-templated transcription"/>
    <property type="evidence" value="ECO:0007669"/>
    <property type="project" value="InterPro"/>
</dbReference>
<dbReference type="InterPro" id="IPR009057">
    <property type="entry name" value="Homeodomain-like_sf"/>
</dbReference>
<reference evidence="8 9" key="1">
    <citation type="submission" date="2020-01" db="EMBL/GenBank/DDBJ databases">
        <title>Investigation of new actinobacteria for the biodesulphurisation of diesel fuel.</title>
        <authorList>
            <person name="Athi Narayanan S.M."/>
        </authorList>
    </citation>
    <scope>NUCLEOTIDE SEQUENCE [LARGE SCALE GENOMIC DNA]</scope>
    <source>
        <strain evidence="8 9">213E</strain>
    </source>
</reference>